<name>A0A1X7V3D0_AMPQE</name>
<proteinExistence type="predicted"/>
<protein>
    <submittedName>
        <fullName evidence="1">Uncharacterized protein</fullName>
    </submittedName>
</protein>
<dbReference type="EnsemblMetazoa" id="Aqu2.1.34513_001">
    <property type="protein sequence ID" value="Aqu2.1.34513_001"/>
    <property type="gene ID" value="Aqu2.1.34513"/>
</dbReference>
<sequence length="92" mass="10586">MMVNLVVRMPREIIKKDDVIYTYEEPPNPDIVRRQGDYVYYPPAETLAGSPTTPLLHESVPSSTLDVLCWELFILCAFMTHNLVNFSVLRNT</sequence>
<evidence type="ECO:0000313" key="1">
    <source>
        <dbReference type="EnsemblMetazoa" id="Aqu2.1.34513_001"/>
    </source>
</evidence>
<accession>A0A1X7V3D0</accession>
<dbReference type="InParanoid" id="A0A1X7V3D0"/>
<dbReference type="AlphaFoldDB" id="A0A1X7V3D0"/>
<reference evidence="1" key="1">
    <citation type="submission" date="2017-05" db="UniProtKB">
        <authorList>
            <consortium name="EnsemblMetazoa"/>
        </authorList>
    </citation>
    <scope>IDENTIFICATION</scope>
</reference>
<organism evidence="1">
    <name type="scientific">Amphimedon queenslandica</name>
    <name type="common">Sponge</name>
    <dbReference type="NCBI Taxonomy" id="400682"/>
    <lineage>
        <taxon>Eukaryota</taxon>
        <taxon>Metazoa</taxon>
        <taxon>Porifera</taxon>
        <taxon>Demospongiae</taxon>
        <taxon>Heteroscleromorpha</taxon>
        <taxon>Haplosclerida</taxon>
        <taxon>Niphatidae</taxon>
        <taxon>Amphimedon</taxon>
    </lineage>
</organism>